<dbReference type="Proteomes" id="UP000003113">
    <property type="component" value="Unassembled WGS sequence"/>
</dbReference>
<dbReference type="AlphaFoldDB" id="H0FED5"/>
<evidence type="ECO:0000313" key="1">
    <source>
        <dbReference type="EMBL" id="EHK63371.1"/>
    </source>
</evidence>
<gene>
    <name evidence="1" type="ORF">KYC_25733</name>
</gene>
<protein>
    <submittedName>
        <fullName evidence="1">Uncharacterized protein</fullName>
    </submittedName>
</protein>
<name>H0FED5_9BURK</name>
<proteinExistence type="predicted"/>
<comment type="caution">
    <text evidence="1">The sequence shown here is derived from an EMBL/GenBank/DDBJ whole genome shotgun (WGS) entry which is preliminary data.</text>
</comment>
<dbReference type="EMBL" id="AGUF01000082">
    <property type="protein sequence ID" value="EHK63371.1"/>
    <property type="molecule type" value="Genomic_DNA"/>
</dbReference>
<keyword evidence="2" id="KW-1185">Reference proteome</keyword>
<evidence type="ECO:0000313" key="2">
    <source>
        <dbReference type="Proteomes" id="UP000003113"/>
    </source>
</evidence>
<reference evidence="1 2" key="1">
    <citation type="journal article" date="2012" name="J. Bacteriol.">
        <title>Genome sequence of the highly efficient arsenite-oxidizing bacterium Achromobacter arsenitoxydans SY8.</title>
        <authorList>
            <person name="Li X."/>
            <person name="Hu Y."/>
            <person name="Gong J."/>
            <person name="Lin Y."/>
            <person name="Johnstone L."/>
            <person name="Rensing C."/>
            <person name="Wang G."/>
        </authorList>
    </citation>
    <scope>NUCLEOTIDE SEQUENCE [LARGE SCALE GENOMIC DNA]</scope>
    <source>
        <strain evidence="1 2">SY8</strain>
    </source>
</reference>
<sequence>MQQLHQLVLPLFQQRLWSKHQDRTTIRLIQRHQHGRHGELHRLAEANLVSQYQTGTSEAMTL</sequence>
<organism evidence="1 2">
    <name type="scientific">Achromobacter arsenitoxydans SY8</name>
    <dbReference type="NCBI Taxonomy" id="477184"/>
    <lineage>
        <taxon>Bacteria</taxon>
        <taxon>Pseudomonadati</taxon>
        <taxon>Pseudomonadota</taxon>
        <taxon>Betaproteobacteria</taxon>
        <taxon>Burkholderiales</taxon>
        <taxon>Alcaligenaceae</taxon>
        <taxon>Achromobacter</taxon>
    </lineage>
</organism>
<accession>H0FED5</accession>